<evidence type="ECO:0000313" key="2">
    <source>
        <dbReference type="Proteomes" id="UP000018433"/>
    </source>
</evidence>
<sequence>MNEIKQTLKQDADALLKRLQQSRKNGTGVTLSVCDVGVLCEVLGDEYVVVPKSSITQFWQDDEEPENFVSKEHDFDCLGDCIDIDGVMQINKHHQAHIKTEKLYGTWIAKNDGGMLIRDSFHVGTYEECLAIVAKNKAMIEGAKP</sequence>
<protein>
    <submittedName>
        <fullName evidence="1">Uncharacterized protein</fullName>
    </submittedName>
</protein>
<dbReference type="RefSeq" id="WP_004948427.1">
    <property type="nucleotide sequence ID" value="NZ_KB849643.1"/>
</dbReference>
<evidence type="ECO:0000313" key="1">
    <source>
        <dbReference type="EMBL" id="ENV60417.1"/>
    </source>
</evidence>
<gene>
    <name evidence="1" type="ORF">F950_02980</name>
</gene>
<dbReference type="Proteomes" id="UP000018433">
    <property type="component" value="Unassembled WGS sequence"/>
</dbReference>
<name>A0ABN0JXS2_9GAMM</name>
<comment type="caution">
    <text evidence="1">The sequence shown here is derived from an EMBL/GenBank/DDBJ whole genome shotgun (WGS) entry which is preliminary data.</text>
</comment>
<dbReference type="EMBL" id="APPV01000011">
    <property type="protein sequence ID" value="ENV60417.1"/>
    <property type="molecule type" value="Genomic_DNA"/>
</dbReference>
<proteinExistence type="predicted"/>
<organism evidence="1 2">
    <name type="scientific">Acinetobacter soli NIPH 2899</name>
    <dbReference type="NCBI Taxonomy" id="1217677"/>
    <lineage>
        <taxon>Bacteria</taxon>
        <taxon>Pseudomonadati</taxon>
        <taxon>Pseudomonadota</taxon>
        <taxon>Gammaproteobacteria</taxon>
        <taxon>Moraxellales</taxon>
        <taxon>Moraxellaceae</taxon>
        <taxon>Acinetobacter</taxon>
    </lineage>
</organism>
<keyword evidence="2" id="KW-1185">Reference proteome</keyword>
<reference evidence="1 2" key="1">
    <citation type="submission" date="2013-02" db="EMBL/GenBank/DDBJ databases">
        <title>The Genome Sequence of Acinetobacter soli NIPH 2899.</title>
        <authorList>
            <consortium name="The Broad Institute Genome Sequencing Platform"/>
            <consortium name="The Broad Institute Genome Sequencing Center for Infectious Disease"/>
            <person name="Cerqueira G."/>
            <person name="Feldgarden M."/>
            <person name="Courvalin P."/>
            <person name="Perichon B."/>
            <person name="Grillot-Courvalin C."/>
            <person name="Clermont D."/>
            <person name="Rocha E."/>
            <person name="Yoon E.-J."/>
            <person name="Nemec A."/>
            <person name="Walker B."/>
            <person name="Young S.K."/>
            <person name="Zeng Q."/>
            <person name="Gargeya S."/>
            <person name="Fitzgerald M."/>
            <person name="Haas B."/>
            <person name="Abouelleil A."/>
            <person name="Alvarado L."/>
            <person name="Arachchi H.M."/>
            <person name="Berlin A.M."/>
            <person name="Chapman S.B."/>
            <person name="Dewar J."/>
            <person name="Goldberg J."/>
            <person name="Griggs A."/>
            <person name="Gujja S."/>
            <person name="Hansen M."/>
            <person name="Howarth C."/>
            <person name="Imamovic A."/>
            <person name="Larimer J."/>
            <person name="McCowan C."/>
            <person name="Murphy C."/>
            <person name="Neiman D."/>
            <person name="Pearson M."/>
            <person name="Priest M."/>
            <person name="Roberts A."/>
            <person name="Saif S."/>
            <person name="Shea T."/>
            <person name="Sisk P."/>
            <person name="Sykes S."/>
            <person name="Wortman J."/>
            <person name="Nusbaum C."/>
            <person name="Birren B."/>
        </authorList>
    </citation>
    <scope>NUCLEOTIDE SEQUENCE [LARGE SCALE GENOMIC DNA]</scope>
    <source>
        <strain evidence="1 2">NIPH 2899</strain>
    </source>
</reference>
<accession>A0ABN0JXS2</accession>